<dbReference type="GO" id="GO:0003677">
    <property type="term" value="F:DNA binding"/>
    <property type="evidence" value="ECO:0007669"/>
    <property type="project" value="InterPro"/>
</dbReference>
<keyword evidence="4" id="KW-0808">Transferase</keyword>
<dbReference type="Gene3D" id="1.20.1260.30">
    <property type="match status" value="1"/>
</dbReference>
<evidence type="ECO:0000256" key="5">
    <source>
        <dbReference type="ARBA" id="ARBA00022691"/>
    </source>
</evidence>
<dbReference type="PRINTS" id="PR00507">
    <property type="entry name" value="N12N6MTFRASE"/>
</dbReference>
<dbReference type="GO" id="GO:0009307">
    <property type="term" value="P:DNA restriction-modification system"/>
    <property type="evidence" value="ECO:0007669"/>
    <property type="project" value="UniProtKB-KW"/>
</dbReference>
<name>A0A7Y7PKV3_9BACT</name>
<dbReference type="GO" id="GO:0009007">
    <property type="term" value="F:site-specific DNA-methyltransferase (adenine-specific) activity"/>
    <property type="evidence" value="ECO:0007669"/>
    <property type="project" value="UniProtKB-EC"/>
</dbReference>
<dbReference type="RefSeq" id="WP_176906429.1">
    <property type="nucleotide sequence ID" value="NZ_JABKAU010000001.1"/>
</dbReference>
<dbReference type="Proteomes" id="UP000565521">
    <property type="component" value="Unassembled WGS sequence"/>
</dbReference>
<keyword evidence="5" id="KW-0949">S-adenosyl-L-methionine</keyword>
<comment type="catalytic activity">
    <reaction evidence="7">
        <text>a 2'-deoxyadenosine in DNA + S-adenosyl-L-methionine = an N(6)-methyl-2'-deoxyadenosine in DNA + S-adenosyl-L-homocysteine + H(+)</text>
        <dbReference type="Rhea" id="RHEA:15197"/>
        <dbReference type="Rhea" id="RHEA-COMP:12418"/>
        <dbReference type="Rhea" id="RHEA-COMP:12419"/>
        <dbReference type="ChEBI" id="CHEBI:15378"/>
        <dbReference type="ChEBI" id="CHEBI:57856"/>
        <dbReference type="ChEBI" id="CHEBI:59789"/>
        <dbReference type="ChEBI" id="CHEBI:90615"/>
        <dbReference type="ChEBI" id="CHEBI:90616"/>
        <dbReference type="EC" id="2.1.1.72"/>
    </reaction>
</comment>
<evidence type="ECO:0000256" key="3">
    <source>
        <dbReference type="ARBA" id="ARBA00022603"/>
    </source>
</evidence>
<dbReference type="Pfam" id="PF12161">
    <property type="entry name" value="HsdM_N"/>
    <property type="match status" value="1"/>
</dbReference>
<feature type="domain" description="DNA methylase adenine-specific" evidence="8">
    <location>
        <begin position="158"/>
        <end position="454"/>
    </location>
</feature>
<dbReference type="InterPro" id="IPR029063">
    <property type="entry name" value="SAM-dependent_MTases_sf"/>
</dbReference>
<dbReference type="InterPro" id="IPR038333">
    <property type="entry name" value="T1MK-like_N_sf"/>
</dbReference>
<evidence type="ECO:0000256" key="2">
    <source>
        <dbReference type="ARBA" id="ARBA00011900"/>
    </source>
</evidence>
<organism evidence="10 11">
    <name type="scientific">Hymenobacter lapidiphilus</name>
    <dbReference type="NCBI Taxonomy" id="2608003"/>
    <lineage>
        <taxon>Bacteria</taxon>
        <taxon>Pseudomonadati</taxon>
        <taxon>Bacteroidota</taxon>
        <taxon>Cytophagia</taxon>
        <taxon>Cytophagales</taxon>
        <taxon>Hymenobacteraceae</taxon>
        <taxon>Hymenobacter</taxon>
    </lineage>
</organism>
<keyword evidence="3 10" id="KW-0489">Methyltransferase</keyword>
<dbReference type="PANTHER" id="PTHR42998">
    <property type="entry name" value="TYPE I RESTRICTION ENZYME HINDVIIP M PROTEIN-RELATED"/>
    <property type="match status" value="1"/>
</dbReference>
<evidence type="ECO:0000256" key="4">
    <source>
        <dbReference type="ARBA" id="ARBA00022679"/>
    </source>
</evidence>
<reference evidence="10 11" key="1">
    <citation type="submission" date="2020-05" db="EMBL/GenBank/DDBJ databases">
        <title>Hymenobacter terrestris sp. nov. and Hymenobacter lapidiphilus sp. nov., isolated from regoliths in Antarctica.</title>
        <authorList>
            <person name="Sedlacek I."/>
            <person name="Pantucek R."/>
            <person name="Zeman M."/>
            <person name="Holochova P."/>
            <person name="Kralova S."/>
            <person name="Stankova E."/>
            <person name="Sedo O."/>
            <person name="Micenkova L."/>
            <person name="Svec P."/>
            <person name="Gupta V."/>
            <person name="Sood U."/>
            <person name="Korpole U.S."/>
            <person name="Lal R."/>
        </authorList>
    </citation>
    <scope>NUCLEOTIDE SEQUENCE [LARGE SCALE GENOMIC DNA]</scope>
    <source>
        <strain evidence="10 11">P5342</strain>
    </source>
</reference>
<dbReference type="InterPro" id="IPR022749">
    <property type="entry name" value="D12N6_MeTrfase_N"/>
</dbReference>
<dbReference type="Pfam" id="PF02384">
    <property type="entry name" value="N6_Mtase"/>
    <property type="match status" value="1"/>
</dbReference>
<dbReference type="Gene3D" id="3.40.50.150">
    <property type="entry name" value="Vaccinia Virus protein VP39"/>
    <property type="match status" value="1"/>
</dbReference>
<sequence length="707" mass="78197">MSTLLFDRVPRPKVFEDNLWAAADRLRAKSNLKASEYAAPLLGLFFLRYATNRFEKLRTDADAQNVAKQTGRNVEEPEQTYVRVIGFVVPAAAHYDNTLLQLGPNDSAPEMVIAAMEAFEEANPDAGIVLPKADYRKIPDDVLRGILREIAGLKITEGDVFGKIYEYFLGKFALSEGQKGGEFYTPTSVVRLIVEILEPHTGRILDPACGTGGMFVQSAKFVRSHEEAGHLSIYGQEQKAETSMLARLNLFVNGLKSDIRNVNSSLAAGAYADDYADTAGKFDFVMANPPFNVDGVSAADIDGHSLFTTYGPALAAKGKGKTAETYGNANYLWVSLFAMALNETGRAGFVMANSASDARGAEAEARAKLVQDGMVDVMVTIASNFFYTVTLPVTLWFLDRAKTNEAHPRHDQTLFIDARRVYNQVTRKLREFTDAQQQNLAAIVWLYRGETDKFTALRQQYAAALATWRDTTVTDPDFEPARTYYGLAQHRATYATALAELAQQTADWLENAQLLLSPEAQAALAANATWEKNIVALAELTADTLPTDKAGLMALSQQAEALVTFADKELRPAKDKSWTAANLRGGLRQLSEERDLLLFVLERVNYFTAQLAWLDDHFPDGEYRDVEGLCYLASRADIAEQQYSLNPGRYVGVALEDDGRTPEEFKEFVQTQAEQLASLHAEADALQGQIAQDVRVLFMDVVWEEAV</sequence>
<evidence type="ECO:0000313" key="11">
    <source>
        <dbReference type="Proteomes" id="UP000565521"/>
    </source>
</evidence>
<protein>
    <recommendedName>
        <fullName evidence="2">site-specific DNA-methyltransferase (adenine-specific)</fullName>
        <ecNumber evidence="2">2.1.1.72</ecNumber>
    </recommendedName>
</protein>
<evidence type="ECO:0000259" key="9">
    <source>
        <dbReference type="Pfam" id="PF12161"/>
    </source>
</evidence>
<dbReference type="SUPFAM" id="SSF53335">
    <property type="entry name" value="S-adenosyl-L-methionine-dependent methyltransferases"/>
    <property type="match status" value="1"/>
</dbReference>
<dbReference type="InterPro" id="IPR052916">
    <property type="entry name" value="Type-I_RE_MTase_Subunit"/>
</dbReference>
<gene>
    <name evidence="10" type="ORF">HW554_00710</name>
</gene>
<dbReference type="EMBL" id="JABKAU010000001">
    <property type="protein sequence ID" value="NVO29709.1"/>
    <property type="molecule type" value="Genomic_DNA"/>
</dbReference>
<evidence type="ECO:0000259" key="8">
    <source>
        <dbReference type="Pfam" id="PF02384"/>
    </source>
</evidence>
<keyword evidence="11" id="KW-1185">Reference proteome</keyword>
<dbReference type="GO" id="GO:0032259">
    <property type="term" value="P:methylation"/>
    <property type="evidence" value="ECO:0007669"/>
    <property type="project" value="UniProtKB-KW"/>
</dbReference>
<comment type="caution">
    <text evidence="10">The sequence shown here is derived from an EMBL/GenBank/DDBJ whole genome shotgun (WGS) entry which is preliminary data.</text>
</comment>
<feature type="domain" description="N6 adenine-specific DNA methyltransferase N-terminal" evidence="9">
    <location>
        <begin position="16"/>
        <end position="144"/>
    </location>
</feature>
<dbReference type="GO" id="GO:0008170">
    <property type="term" value="F:N-methyltransferase activity"/>
    <property type="evidence" value="ECO:0007669"/>
    <property type="project" value="InterPro"/>
</dbReference>
<evidence type="ECO:0000313" key="10">
    <source>
        <dbReference type="EMBL" id="NVO29709.1"/>
    </source>
</evidence>
<dbReference type="EC" id="2.1.1.72" evidence="2"/>
<dbReference type="PANTHER" id="PTHR42998:SF1">
    <property type="entry name" value="TYPE I RESTRICTION ENZYME HINDI METHYLASE SUBUNIT"/>
    <property type="match status" value="1"/>
</dbReference>
<proteinExistence type="inferred from homology"/>
<dbReference type="InterPro" id="IPR003356">
    <property type="entry name" value="DNA_methylase_A-5"/>
</dbReference>
<dbReference type="AlphaFoldDB" id="A0A7Y7PKV3"/>
<keyword evidence="6" id="KW-0680">Restriction system</keyword>
<accession>A0A7Y7PKV3</accession>
<evidence type="ECO:0000256" key="1">
    <source>
        <dbReference type="ARBA" id="ARBA00006594"/>
    </source>
</evidence>
<comment type="similarity">
    <text evidence="1">Belongs to the N(4)/N(6)-methyltransferase family.</text>
</comment>
<evidence type="ECO:0000256" key="6">
    <source>
        <dbReference type="ARBA" id="ARBA00022747"/>
    </source>
</evidence>
<evidence type="ECO:0000256" key="7">
    <source>
        <dbReference type="ARBA" id="ARBA00047942"/>
    </source>
</evidence>